<evidence type="ECO:0000313" key="1">
    <source>
        <dbReference type="EMBL" id="EYC01711.1"/>
    </source>
</evidence>
<name>A0A016TG73_9BILA</name>
<proteinExistence type="predicted"/>
<dbReference type="EMBL" id="JARK01001441">
    <property type="protein sequence ID" value="EYC01711.1"/>
    <property type="molecule type" value="Genomic_DNA"/>
</dbReference>
<sequence length="127" mass="14311">MSRIWYKLSYTLAETAGKGIHGELQSLQKNPCLTQHYPSADPRHGTYALSRWLSWCDVAHPMGGAARESDLNINDICRHTAAGFLHWQHLHFFIGYELLRHDLVAATVFYTSDSVAATGSRARAHFI</sequence>
<organism evidence="1 2">
    <name type="scientific">Ancylostoma ceylanicum</name>
    <dbReference type="NCBI Taxonomy" id="53326"/>
    <lineage>
        <taxon>Eukaryota</taxon>
        <taxon>Metazoa</taxon>
        <taxon>Ecdysozoa</taxon>
        <taxon>Nematoda</taxon>
        <taxon>Chromadorea</taxon>
        <taxon>Rhabditida</taxon>
        <taxon>Rhabditina</taxon>
        <taxon>Rhabditomorpha</taxon>
        <taxon>Strongyloidea</taxon>
        <taxon>Ancylostomatidae</taxon>
        <taxon>Ancylostomatinae</taxon>
        <taxon>Ancylostoma</taxon>
    </lineage>
</organism>
<gene>
    <name evidence="1" type="primary">Acey_s0105.g3698</name>
    <name evidence="1" type="ORF">Y032_0105g3698</name>
</gene>
<reference evidence="2" key="1">
    <citation type="journal article" date="2015" name="Nat. Genet.">
        <title>The genome and transcriptome of the zoonotic hookworm Ancylostoma ceylanicum identify infection-specific gene families.</title>
        <authorList>
            <person name="Schwarz E.M."/>
            <person name="Hu Y."/>
            <person name="Antoshechkin I."/>
            <person name="Miller M.M."/>
            <person name="Sternberg P.W."/>
            <person name="Aroian R.V."/>
        </authorList>
    </citation>
    <scope>NUCLEOTIDE SEQUENCE</scope>
    <source>
        <strain evidence="2">HY135</strain>
    </source>
</reference>
<dbReference type="AlphaFoldDB" id="A0A016TG73"/>
<accession>A0A016TG73</accession>
<dbReference type="Proteomes" id="UP000024635">
    <property type="component" value="Unassembled WGS sequence"/>
</dbReference>
<keyword evidence="2" id="KW-1185">Reference proteome</keyword>
<comment type="caution">
    <text evidence="1">The sequence shown here is derived from an EMBL/GenBank/DDBJ whole genome shotgun (WGS) entry which is preliminary data.</text>
</comment>
<protein>
    <submittedName>
        <fullName evidence="1">Uncharacterized protein</fullName>
    </submittedName>
</protein>
<evidence type="ECO:0000313" key="2">
    <source>
        <dbReference type="Proteomes" id="UP000024635"/>
    </source>
</evidence>